<sequence length="238" mass="26391">MLGMNYVIPYAKHRTNTGSGAGVPLILKSKGLANGEGLYGDCFNLPIKQGGVWLKEAEMESMLTSTLVELGKIPKKFIITRLNLGPKAVPDELFLNIFARHPLPSNVKLNGVWARTLIPESPFVLSVIDLRGQKCELSVTEKVSLLLGNVSGEVAILSDSPYTTFPKCQYQAKMLNADYDNDGRVAGRLLNFEQLQLSNAAALLIDESTKPERLQQVLHWCELYQIKVRKIDARHGQQ</sequence>
<protein>
    <submittedName>
        <fullName evidence="1">Uncharacterized protein</fullName>
    </submittedName>
</protein>
<comment type="caution">
    <text evidence="1">The sequence shown here is derived from an EMBL/GenBank/DDBJ whole genome shotgun (WGS) entry which is preliminary data.</text>
</comment>
<gene>
    <name evidence="1" type="ORF">BCS90_00100</name>
</gene>
<organism evidence="1">
    <name type="scientific">Vibrio cyclitrophicus</name>
    <dbReference type="NCBI Taxonomy" id="47951"/>
    <lineage>
        <taxon>Bacteria</taxon>
        <taxon>Pseudomonadati</taxon>
        <taxon>Pseudomonadota</taxon>
        <taxon>Gammaproteobacteria</taxon>
        <taxon>Vibrionales</taxon>
        <taxon>Vibrionaceae</taxon>
        <taxon>Vibrio</taxon>
    </lineage>
</organism>
<name>A0A7Z1MNA7_9VIBR</name>
<dbReference type="RefSeq" id="WP_136987029.1">
    <property type="nucleotide sequence ID" value="NZ_CP170591.1"/>
</dbReference>
<evidence type="ECO:0000313" key="1">
    <source>
        <dbReference type="EMBL" id="PMP33156.1"/>
    </source>
</evidence>
<dbReference type="AlphaFoldDB" id="A0A7Z1MNA7"/>
<reference evidence="1" key="2">
    <citation type="journal article" date="2018" name="Nature">
        <title>A major lineage of non-tailed dsDNA viruses as unrecognized killers of marine bacteria.</title>
        <authorList>
            <person name="Kauffman K.M."/>
            <person name="Hussain F.A."/>
            <person name="Yang J."/>
            <person name="Arevalo P."/>
            <person name="Brown J.M."/>
            <person name="Chang W.K."/>
            <person name="VanInsberghe D."/>
            <person name="Elsherbini J."/>
            <person name="Sharma R.S."/>
            <person name="Cutler M.B."/>
            <person name="Kelly L."/>
            <person name="Polz M.F."/>
        </authorList>
    </citation>
    <scope>NUCLEOTIDE SEQUENCE</scope>
    <source>
        <strain evidence="1">10N.222.46.E12</strain>
    </source>
</reference>
<proteinExistence type="predicted"/>
<dbReference type="EMBL" id="MDBS01000001">
    <property type="protein sequence ID" value="PMP33156.1"/>
    <property type="molecule type" value="Genomic_DNA"/>
</dbReference>
<reference evidence="1" key="1">
    <citation type="submission" date="2016-07" db="EMBL/GenBank/DDBJ databases">
        <authorList>
            <person name="Kauffman K."/>
            <person name="Arevalo P."/>
            <person name="Polz M.F."/>
        </authorList>
    </citation>
    <scope>NUCLEOTIDE SEQUENCE</scope>
    <source>
        <strain evidence="1">10N.222.46.E12</strain>
    </source>
</reference>
<accession>A0A7Z1MNA7</accession>